<dbReference type="GO" id="GO:0016853">
    <property type="term" value="F:isomerase activity"/>
    <property type="evidence" value="ECO:0007669"/>
    <property type="project" value="UniProtKB-KW"/>
</dbReference>
<accession>A0ABW6AFU3</accession>
<name>A0ABW6AFU3_9BACT</name>
<keyword evidence="3" id="KW-0413">Isomerase</keyword>
<dbReference type="EMBL" id="JBHUOM010000002">
    <property type="protein sequence ID" value="MFD2933674.1"/>
    <property type="molecule type" value="Genomic_DNA"/>
</dbReference>
<dbReference type="InterPro" id="IPR013022">
    <property type="entry name" value="Xyl_isomerase-like_TIM-brl"/>
</dbReference>
<proteinExistence type="predicted"/>
<sequence length="289" mass="32171">MNYVTKSLLCGLLLSVSAVSLLAQKGPEDKAGWKLGAQSYSFRLFPFADALRKIDSCGLKYVEAFPGQTIGGGVAGKMDFSMDATTRQAVKKLIKDRGLTLVAYGVVNPKTDDDWKALFEFAKDMNILNINSEPTLEQMPLVRKLADQYKINVALHNHPKPSRYWHPDTVLAAIGGSKYIGSCSDIGHWVRSGLDPVECLKKLNGHVLGMHFKDVKKDTPDRDAGAGKYHDVVWGTGDCKIEAVVAELKRQHFKGPISAEYEYHWENNGPEIAESVKNFREIYNRVKVQ</sequence>
<protein>
    <submittedName>
        <fullName evidence="3">Sugar phosphate isomerase/epimerase family protein</fullName>
    </submittedName>
</protein>
<dbReference type="Proteomes" id="UP001597512">
    <property type="component" value="Unassembled WGS sequence"/>
</dbReference>
<evidence type="ECO:0000313" key="4">
    <source>
        <dbReference type="Proteomes" id="UP001597512"/>
    </source>
</evidence>
<keyword evidence="1" id="KW-0732">Signal</keyword>
<dbReference type="InterPro" id="IPR050312">
    <property type="entry name" value="IolE/XylAMocC-like"/>
</dbReference>
<feature type="domain" description="Xylose isomerase-like TIM barrel" evidence="2">
    <location>
        <begin position="52"/>
        <end position="281"/>
    </location>
</feature>
<dbReference type="PANTHER" id="PTHR12110">
    <property type="entry name" value="HYDROXYPYRUVATE ISOMERASE"/>
    <property type="match status" value="1"/>
</dbReference>
<evidence type="ECO:0000256" key="1">
    <source>
        <dbReference type="SAM" id="SignalP"/>
    </source>
</evidence>
<dbReference type="InterPro" id="IPR036237">
    <property type="entry name" value="Xyl_isomerase-like_sf"/>
</dbReference>
<organism evidence="3 4">
    <name type="scientific">Spirosoma flavum</name>
    <dbReference type="NCBI Taxonomy" id="2048557"/>
    <lineage>
        <taxon>Bacteria</taxon>
        <taxon>Pseudomonadati</taxon>
        <taxon>Bacteroidota</taxon>
        <taxon>Cytophagia</taxon>
        <taxon>Cytophagales</taxon>
        <taxon>Cytophagaceae</taxon>
        <taxon>Spirosoma</taxon>
    </lineage>
</organism>
<dbReference type="SUPFAM" id="SSF51658">
    <property type="entry name" value="Xylose isomerase-like"/>
    <property type="match status" value="1"/>
</dbReference>
<evidence type="ECO:0000259" key="2">
    <source>
        <dbReference type="Pfam" id="PF01261"/>
    </source>
</evidence>
<dbReference type="Gene3D" id="3.20.20.150">
    <property type="entry name" value="Divalent-metal-dependent TIM barrel enzymes"/>
    <property type="match status" value="1"/>
</dbReference>
<evidence type="ECO:0000313" key="3">
    <source>
        <dbReference type="EMBL" id="MFD2933674.1"/>
    </source>
</evidence>
<feature type="signal peptide" evidence="1">
    <location>
        <begin position="1"/>
        <end position="23"/>
    </location>
</feature>
<dbReference type="PANTHER" id="PTHR12110:SF41">
    <property type="entry name" value="INOSOSE DEHYDRATASE"/>
    <property type="match status" value="1"/>
</dbReference>
<comment type="caution">
    <text evidence="3">The sequence shown here is derived from an EMBL/GenBank/DDBJ whole genome shotgun (WGS) entry which is preliminary data.</text>
</comment>
<keyword evidence="4" id="KW-1185">Reference proteome</keyword>
<dbReference type="Pfam" id="PF01261">
    <property type="entry name" value="AP_endonuc_2"/>
    <property type="match status" value="1"/>
</dbReference>
<gene>
    <name evidence="3" type="ORF">ACFS25_07760</name>
</gene>
<feature type="chain" id="PRO_5046598230" evidence="1">
    <location>
        <begin position="24"/>
        <end position="289"/>
    </location>
</feature>
<dbReference type="RefSeq" id="WP_381498257.1">
    <property type="nucleotide sequence ID" value="NZ_JBHUOM010000002.1"/>
</dbReference>
<reference evidence="4" key="1">
    <citation type="journal article" date="2019" name="Int. J. Syst. Evol. Microbiol.">
        <title>The Global Catalogue of Microorganisms (GCM) 10K type strain sequencing project: providing services to taxonomists for standard genome sequencing and annotation.</title>
        <authorList>
            <consortium name="The Broad Institute Genomics Platform"/>
            <consortium name="The Broad Institute Genome Sequencing Center for Infectious Disease"/>
            <person name="Wu L."/>
            <person name="Ma J."/>
        </authorList>
    </citation>
    <scope>NUCLEOTIDE SEQUENCE [LARGE SCALE GENOMIC DNA]</scope>
    <source>
        <strain evidence="4">KCTC 52490</strain>
    </source>
</reference>